<proteinExistence type="predicted"/>
<keyword evidence="1" id="KW-0472">Membrane</keyword>
<feature type="transmembrane region" description="Helical" evidence="1">
    <location>
        <begin position="207"/>
        <end position="231"/>
    </location>
</feature>
<dbReference type="AlphaFoldDB" id="A0A3S4UZ68"/>
<keyword evidence="1" id="KW-1133">Transmembrane helix</keyword>
<dbReference type="KEGG" id="tbw:NCTC13354_01115"/>
<dbReference type="EMBL" id="LR134476">
    <property type="protein sequence ID" value="VEI13400.1"/>
    <property type="molecule type" value="Genomic_DNA"/>
</dbReference>
<gene>
    <name evidence="2" type="ORF">NCTC13354_01115</name>
</gene>
<reference evidence="2 3" key="1">
    <citation type="submission" date="2018-12" db="EMBL/GenBank/DDBJ databases">
        <authorList>
            <consortium name="Pathogen Informatics"/>
        </authorList>
    </citation>
    <scope>NUCLEOTIDE SEQUENCE [LARGE SCALE GENOMIC DNA]</scope>
    <source>
        <strain evidence="2 3">NCTC13354</strain>
    </source>
</reference>
<protein>
    <submittedName>
        <fullName evidence="2">Uncharacterized protein</fullName>
    </submittedName>
</protein>
<accession>A0A3S4UZ68</accession>
<name>A0A3S4UZ68_9ACTO</name>
<keyword evidence="1" id="KW-0812">Transmembrane</keyword>
<feature type="transmembrane region" description="Helical" evidence="1">
    <location>
        <begin position="57"/>
        <end position="75"/>
    </location>
</feature>
<dbReference type="RefSeq" id="WP_126416515.1">
    <property type="nucleotide sequence ID" value="NZ_LR134476.1"/>
</dbReference>
<sequence>MASHSDLVARIGEAGAVPANRPIDHARRIVTGATVGVFVGTLIGMVMNMAALAHTKIFLAFIPSVIIVIALIVVWKVTKEPRAGDPVPVIARTLATAESPYVRYVKSGSNKGLLVPVVVAPVDGSDAFRSVILLRETQPGVQVEDPPVGTLMALQQVEPGMGELANIEQVTPEQADLHDRLIRKPRMLSNTAPTLPMRRAPLERVPWWAAAQWWGAIVGGALITILFIWAIA</sequence>
<keyword evidence="3" id="KW-1185">Reference proteome</keyword>
<evidence type="ECO:0000256" key="1">
    <source>
        <dbReference type="SAM" id="Phobius"/>
    </source>
</evidence>
<evidence type="ECO:0000313" key="3">
    <source>
        <dbReference type="Proteomes" id="UP000269542"/>
    </source>
</evidence>
<evidence type="ECO:0000313" key="2">
    <source>
        <dbReference type="EMBL" id="VEI13400.1"/>
    </source>
</evidence>
<dbReference type="OrthoDB" id="3267151at2"/>
<feature type="transmembrane region" description="Helical" evidence="1">
    <location>
        <begin position="29"/>
        <end position="51"/>
    </location>
</feature>
<organism evidence="2 3">
    <name type="scientific">Trueperella bialowiezensis</name>
    <dbReference type="NCBI Taxonomy" id="312285"/>
    <lineage>
        <taxon>Bacteria</taxon>
        <taxon>Bacillati</taxon>
        <taxon>Actinomycetota</taxon>
        <taxon>Actinomycetes</taxon>
        <taxon>Actinomycetales</taxon>
        <taxon>Actinomycetaceae</taxon>
        <taxon>Trueperella</taxon>
    </lineage>
</organism>
<dbReference type="Proteomes" id="UP000269542">
    <property type="component" value="Chromosome"/>
</dbReference>